<evidence type="ECO:0000313" key="2">
    <source>
        <dbReference type="EMBL" id="CAA7398852.1"/>
    </source>
</evidence>
<gene>
    <name evidence="1" type="ORF">SI7747_07008839</name>
    <name evidence="2" type="ORF">SI8410_07009522</name>
</gene>
<organism evidence="2 3">
    <name type="scientific">Spirodela intermedia</name>
    <name type="common">Intermediate duckweed</name>
    <dbReference type="NCBI Taxonomy" id="51605"/>
    <lineage>
        <taxon>Eukaryota</taxon>
        <taxon>Viridiplantae</taxon>
        <taxon>Streptophyta</taxon>
        <taxon>Embryophyta</taxon>
        <taxon>Tracheophyta</taxon>
        <taxon>Spermatophyta</taxon>
        <taxon>Magnoliopsida</taxon>
        <taxon>Liliopsida</taxon>
        <taxon>Araceae</taxon>
        <taxon>Lemnoideae</taxon>
        <taxon>Spirodela</taxon>
    </lineage>
</organism>
<reference evidence="2" key="1">
    <citation type="submission" date="2020-02" db="EMBL/GenBank/DDBJ databases">
        <authorList>
            <person name="Scholz U."/>
            <person name="Mascher M."/>
            <person name="Fiebig A."/>
        </authorList>
    </citation>
    <scope>NUCLEOTIDE SEQUENCE</scope>
</reference>
<dbReference type="AlphaFoldDB" id="A0A7I8KN01"/>
<evidence type="ECO:0000313" key="3">
    <source>
        <dbReference type="Proteomes" id="UP000663760"/>
    </source>
</evidence>
<proteinExistence type="predicted"/>
<dbReference type="EMBL" id="LR743594">
    <property type="protein sequence ID" value="CAA2622880.1"/>
    <property type="molecule type" value="Genomic_DNA"/>
</dbReference>
<dbReference type="SUPFAM" id="SSF56672">
    <property type="entry name" value="DNA/RNA polymerases"/>
    <property type="match status" value="1"/>
</dbReference>
<protein>
    <submittedName>
        <fullName evidence="2">Uncharacterized protein</fullName>
    </submittedName>
</protein>
<dbReference type="InterPro" id="IPR043502">
    <property type="entry name" value="DNA/RNA_pol_sf"/>
</dbReference>
<dbReference type="Proteomes" id="UP000663760">
    <property type="component" value="Chromosome 7"/>
</dbReference>
<name>A0A7I8KN01_SPIIN</name>
<evidence type="ECO:0000313" key="1">
    <source>
        <dbReference type="EMBL" id="CAA2622880.1"/>
    </source>
</evidence>
<dbReference type="Gene3D" id="3.30.70.270">
    <property type="match status" value="1"/>
</dbReference>
<accession>A0A7I8KN01</accession>
<sequence length="35" mass="4274">MVWKKVMAIEEWPTPKGVTKLRSFLELANYYRKFI</sequence>
<keyword evidence="3" id="KW-1185">Reference proteome</keyword>
<dbReference type="EMBL" id="LR746270">
    <property type="protein sequence ID" value="CAA7398852.1"/>
    <property type="molecule type" value="Genomic_DNA"/>
</dbReference>
<dbReference type="InterPro" id="IPR043128">
    <property type="entry name" value="Rev_trsase/Diguanyl_cyclase"/>
</dbReference>
<dbReference type="OrthoDB" id="783906at2759"/>